<dbReference type="Proteomes" id="UP001622557">
    <property type="component" value="Chromosome"/>
</dbReference>
<dbReference type="GeneID" id="97280848"/>
<dbReference type="Pfam" id="PF06821">
    <property type="entry name" value="Ser_hydrolase"/>
    <property type="match status" value="1"/>
</dbReference>
<dbReference type="InterPro" id="IPR010662">
    <property type="entry name" value="RBBP9/YdeN"/>
</dbReference>
<dbReference type="RefSeq" id="WP_358586256.1">
    <property type="nucleotide sequence ID" value="NZ_CP108164.1"/>
</dbReference>
<evidence type="ECO:0000313" key="2">
    <source>
        <dbReference type="Proteomes" id="UP001622557"/>
    </source>
</evidence>
<reference evidence="1 2" key="1">
    <citation type="submission" date="2022-10" db="EMBL/GenBank/DDBJ databases">
        <title>The complete genomes of actinobacterial strains from the NBC collection.</title>
        <authorList>
            <person name="Joergensen T.S."/>
            <person name="Alvarez Arevalo M."/>
            <person name="Sterndorff E.B."/>
            <person name="Faurdal D."/>
            <person name="Vuksanovic O."/>
            <person name="Mourched A.-S."/>
            <person name="Charusanti P."/>
            <person name="Shaw S."/>
            <person name="Blin K."/>
            <person name="Weber T."/>
        </authorList>
    </citation>
    <scope>NUCLEOTIDE SEQUENCE [LARGE SCALE GENOMIC DNA]</scope>
    <source>
        <strain evidence="1 2">NBC_00156</strain>
    </source>
</reference>
<dbReference type="EMBL" id="CP108164">
    <property type="protein sequence ID" value="WTQ80714.1"/>
    <property type="molecule type" value="Genomic_DNA"/>
</dbReference>
<dbReference type="InterPro" id="IPR029058">
    <property type="entry name" value="AB_hydrolase_fold"/>
</dbReference>
<gene>
    <name evidence="1" type="ORF">OG350_10465</name>
</gene>
<keyword evidence="1" id="KW-0378">Hydrolase</keyword>
<dbReference type="SUPFAM" id="SSF53474">
    <property type="entry name" value="alpha/beta-Hydrolases"/>
    <property type="match status" value="1"/>
</dbReference>
<organism evidence="1 2">
    <name type="scientific">Streptomyces achromogenes</name>
    <dbReference type="NCBI Taxonomy" id="67255"/>
    <lineage>
        <taxon>Bacteria</taxon>
        <taxon>Bacillati</taxon>
        <taxon>Actinomycetota</taxon>
        <taxon>Actinomycetes</taxon>
        <taxon>Kitasatosporales</taxon>
        <taxon>Streptomycetaceae</taxon>
        <taxon>Streptomyces</taxon>
    </lineage>
</organism>
<protein>
    <submittedName>
        <fullName evidence="1">Alpha/beta hydrolase</fullName>
    </submittedName>
</protein>
<evidence type="ECO:0000313" key="1">
    <source>
        <dbReference type="EMBL" id="WTQ80714.1"/>
    </source>
</evidence>
<name>A0ABZ1KLR0_STRAH</name>
<accession>A0ABZ1KLR0</accession>
<dbReference type="GO" id="GO:0016787">
    <property type="term" value="F:hydrolase activity"/>
    <property type="evidence" value="ECO:0007669"/>
    <property type="project" value="UniProtKB-KW"/>
</dbReference>
<dbReference type="Gene3D" id="3.40.50.1820">
    <property type="entry name" value="alpha/beta hydrolase"/>
    <property type="match status" value="1"/>
</dbReference>
<proteinExistence type="predicted"/>
<keyword evidence="2" id="KW-1185">Reference proteome</keyword>
<sequence>MTQQPTYVFLAGIGNSGPDHWQRQWYEREAGHSVWVEHDSWDRPVRDAWVKDLTDTLATVPGPKVFIAHSLGCTLLGEWARDQAGRLEEVAGAFLVAAPDPGGENFPADAEGFTAAAYGAALPFPVVVVTSEDDPYGTVEHATAVAGQLAAPLLNVGTKGHINAASGLGDWAEGWNLFRRHFTAG</sequence>